<evidence type="ECO:0000256" key="5">
    <source>
        <dbReference type="ARBA" id="ARBA00010485"/>
    </source>
</evidence>
<dbReference type="Gene3D" id="3.30.43.10">
    <property type="entry name" value="Uridine Diphospho-n-acetylenolpyruvylglucosamine Reductase, domain 2"/>
    <property type="match status" value="1"/>
</dbReference>
<evidence type="ECO:0000256" key="15">
    <source>
        <dbReference type="ARBA" id="ARBA00023002"/>
    </source>
</evidence>
<dbReference type="InterPro" id="IPR016166">
    <property type="entry name" value="FAD-bd_PCMH"/>
</dbReference>
<keyword evidence="10 20" id="KW-0285">Flavoprotein</keyword>
<dbReference type="Pfam" id="PF02873">
    <property type="entry name" value="MurB_C"/>
    <property type="match status" value="1"/>
</dbReference>
<keyword evidence="23" id="KW-1185">Reference proteome</keyword>
<dbReference type="InterPro" id="IPR036318">
    <property type="entry name" value="FAD-bd_PCMH-like_sf"/>
</dbReference>
<feature type="active site" evidence="20">
    <location>
        <position position="158"/>
    </location>
</feature>
<dbReference type="SUPFAM" id="SSF56176">
    <property type="entry name" value="FAD-binding/transporter-associated domain-like"/>
    <property type="match status" value="1"/>
</dbReference>
<comment type="catalytic activity">
    <reaction evidence="19 20">
        <text>UDP-N-acetyl-alpha-D-muramate + NADP(+) = UDP-N-acetyl-3-O-(1-carboxyvinyl)-alpha-D-glucosamine + NADPH + H(+)</text>
        <dbReference type="Rhea" id="RHEA:12248"/>
        <dbReference type="ChEBI" id="CHEBI:15378"/>
        <dbReference type="ChEBI" id="CHEBI:57783"/>
        <dbReference type="ChEBI" id="CHEBI:58349"/>
        <dbReference type="ChEBI" id="CHEBI:68483"/>
        <dbReference type="ChEBI" id="CHEBI:70757"/>
        <dbReference type="EC" id="1.3.1.98"/>
    </reaction>
</comment>
<dbReference type="NCBIfam" id="NF010478">
    <property type="entry name" value="PRK13903.1"/>
    <property type="match status" value="1"/>
</dbReference>
<keyword evidence="15 20" id="KW-0560">Oxidoreductase</keyword>
<dbReference type="HAMAP" id="MF_00037">
    <property type="entry name" value="MurB"/>
    <property type="match status" value="1"/>
</dbReference>
<feature type="active site" evidence="20">
    <location>
        <position position="324"/>
    </location>
</feature>
<dbReference type="Gene3D" id="3.30.465.10">
    <property type="match status" value="1"/>
</dbReference>
<evidence type="ECO:0000256" key="2">
    <source>
        <dbReference type="ARBA" id="ARBA00003921"/>
    </source>
</evidence>
<dbReference type="InterPro" id="IPR036635">
    <property type="entry name" value="MurB_C_sf"/>
</dbReference>
<organism evidence="22 23">
    <name type="scientific">Lonepinella koalarum</name>
    <dbReference type="NCBI Taxonomy" id="53417"/>
    <lineage>
        <taxon>Bacteria</taxon>
        <taxon>Pseudomonadati</taxon>
        <taxon>Pseudomonadota</taxon>
        <taxon>Gammaproteobacteria</taxon>
        <taxon>Pasteurellales</taxon>
        <taxon>Pasteurellaceae</taxon>
        <taxon>Lonepinella</taxon>
    </lineage>
</organism>
<comment type="cofactor">
    <cofactor evidence="1 20">
        <name>FAD</name>
        <dbReference type="ChEBI" id="CHEBI:57692"/>
    </cofactor>
</comment>
<dbReference type="Pfam" id="PF01565">
    <property type="entry name" value="FAD_binding_4"/>
    <property type="match status" value="1"/>
</dbReference>
<dbReference type="UniPathway" id="UPA00219"/>
<comment type="subcellular location">
    <subcellularLocation>
        <location evidence="3 20">Cytoplasm</location>
    </subcellularLocation>
</comment>
<evidence type="ECO:0000256" key="4">
    <source>
        <dbReference type="ARBA" id="ARBA00004752"/>
    </source>
</evidence>
<accession>A0A4R1L456</accession>
<evidence type="ECO:0000256" key="3">
    <source>
        <dbReference type="ARBA" id="ARBA00004496"/>
    </source>
</evidence>
<evidence type="ECO:0000256" key="20">
    <source>
        <dbReference type="HAMAP-Rule" id="MF_00037"/>
    </source>
</evidence>
<evidence type="ECO:0000256" key="19">
    <source>
        <dbReference type="ARBA" id="ARBA00048914"/>
    </source>
</evidence>
<evidence type="ECO:0000313" key="23">
    <source>
        <dbReference type="Proteomes" id="UP000295496"/>
    </source>
</evidence>
<keyword evidence="13 20" id="KW-0133">Cell shape</keyword>
<evidence type="ECO:0000256" key="12">
    <source>
        <dbReference type="ARBA" id="ARBA00022857"/>
    </source>
</evidence>
<dbReference type="NCBIfam" id="NF000755">
    <property type="entry name" value="PRK00046.1"/>
    <property type="match status" value="1"/>
</dbReference>
<reference evidence="22 23" key="1">
    <citation type="submission" date="2019-03" db="EMBL/GenBank/DDBJ databases">
        <title>Genomic Encyclopedia of Type Strains, Phase IV (KMG-IV): sequencing the most valuable type-strain genomes for metagenomic binning, comparative biology and taxonomic classification.</title>
        <authorList>
            <person name="Goeker M."/>
        </authorList>
    </citation>
    <scope>NUCLEOTIDE SEQUENCE [LARGE SCALE GENOMIC DNA]</scope>
    <source>
        <strain evidence="22 23">DSM 10053</strain>
    </source>
</reference>
<dbReference type="EMBL" id="SMGJ01000001">
    <property type="protein sequence ID" value="TCK70989.1"/>
    <property type="molecule type" value="Genomic_DNA"/>
</dbReference>
<dbReference type="InterPro" id="IPR006094">
    <property type="entry name" value="Oxid_FAD_bind_N"/>
</dbReference>
<dbReference type="GO" id="GO:0005829">
    <property type="term" value="C:cytosol"/>
    <property type="evidence" value="ECO:0007669"/>
    <property type="project" value="TreeGrafter"/>
</dbReference>
<comment type="pathway">
    <text evidence="4 20">Cell wall biogenesis; peptidoglycan biosynthesis.</text>
</comment>
<dbReference type="AlphaFoldDB" id="A0A4R1L456"/>
<dbReference type="GO" id="GO:0071555">
    <property type="term" value="P:cell wall organization"/>
    <property type="evidence" value="ECO:0007669"/>
    <property type="project" value="UniProtKB-KW"/>
</dbReference>
<evidence type="ECO:0000256" key="10">
    <source>
        <dbReference type="ARBA" id="ARBA00022630"/>
    </source>
</evidence>
<dbReference type="Gene3D" id="3.90.78.10">
    <property type="entry name" value="UDP-N-acetylenolpyruvoylglucosamine reductase, C-terminal domain"/>
    <property type="match status" value="1"/>
</dbReference>
<name>A0A4R1L456_9PAST</name>
<dbReference type="InterPro" id="IPR011601">
    <property type="entry name" value="MurB_C"/>
</dbReference>
<evidence type="ECO:0000256" key="18">
    <source>
        <dbReference type="ARBA" id="ARBA00031026"/>
    </source>
</evidence>
<keyword evidence="16 20" id="KW-0131">Cell cycle</keyword>
<gene>
    <name evidence="20" type="primary">murB</name>
    <name evidence="22" type="ORF">EV692_0040</name>
</gene>
<evidence type="ECO:0000256" key="17">
    <source>
        <dbReference type="ARBA" id="ARBA00023316"/>
    </source>
</evidence>
<evidence type="ECO:0000256" key="14">
    <source>
        <dbReference type="ARBA" id="ARBA00022984"/>
    </source>
</evidence>
<comment type="function">
    <text evidence="2 20">Cell wall formation.</text>
</comment>
<dbReference type="InterPro" id="IPR016169">
    <property type="entry name" value="FAD-bd_PCMH_sub2"/>
</dbReference>
<dbReference type="GO" id="GO:0008360">
    <property type="term" value="P:regulation of cell shape"/>
    <property type="evidence" value="ECO:0007669"/>
    <property type="project" value="UniProtKB-KW"/>
</dbReference>
<evidence type="ECO:0000256" key="1">
    <source>
        <dbReference type="ARBA" id="ARBA00001974"/>
    </source>
</evidence>
<dbReference type="NCBIfam" id="TIGR00179">
    <property type="entry name" value="murB"/>
    <property type="match status" value="1"/>
</dbReference>
<evidence type="ECO:0000259" key="21">
    <source>
        <dbReference type="PROSITE" id="PS51387"/>
    </source>
</evidence>
<dbReference type="EC" id="1.3.1.98" evidence="6 20"/>
<evidence type="ECO:0000256" key="7">
    <source>
        <dbReference type="ARBA" id="ARBA00015188"/>
    </source>
</evidence>
<dbReference type="SUPFAM" id="SSF56194">
    <property type="entry name" value="Uridine diphospho-N-Acetylenolpyruvylglucosamine reductase, MurB, C-terminal domain"/>
    <property type="match status" value="1"/>
</dbReference>
<dbReference type="PROSITE" id="PS51387">
    <property type="entry name" value="FAD_PCMH"/>
    <property type="match status" value="1"/>
</dbReference>
<evidence type="ECO:0000256" key="11">
    <source>
        <dbReference type="ARBA" id="ARBA00022827"/>
    </source>
</evidence>
<evidence type="ECO:0000256" key="6">
    <source>
        <dbReference type="ARBA" id="ARBA00012518"/>
    </source>
</evidence>
<dbReference type="InterPro" id="IPR016167">
    <property type="entry name" value="FAD-bd_PCMH_sub1"/>
</dbReference>
<proteinExistence type="inferred from homology"/>
<dbReference type="PANTHER" id="PTHR21071:SF4">
    <property type="entry name" value="UDP-N-ACETYLENOLPYRUVOYLGLUCOSAMINE REDUCTASE"/>
    <property type="match status" value="1"/>
</dbReference>
<evidence type="ECO:0000313" key="22">
    <source>
        <dbReference type="EMBL" id="TCK70989.1"/>
    </source>
</evidence>
<dbReference type="GO" id="GO:0071949">
    <property type="term" value="F:FAD binding"/>
    <property type="evidence" value="ECO:0007669"/>
    <property type="project" value="InterPro"/>
</dbReference>
<dbReference type="GO" id="GO:0051301">
    <property type="term" value="P:cell division"/>
    <property type="evidence" value="ECO:0007669"/>
    <property type="project" value="UniProtKB-KW"/>
</dbReference>
<dbReference type="RefSeq" id="WP_132299378.1">
    <property type="nucleotide sequence ID" value="NZ_CP170642.1"/>
</dbReference>
<comment type="caution">
    <text evidence="22">The sequence shown here is derived from an EMBL/GenBank/DDBJ whole genome shotgun (WGS) entry which is preliminary data.</text>
</comment>
<keyword evidence="9 20" id="KW-0132">Cell division</keyword>
<dbReference type="InterPro" id="IPR003170">
    <property type="entry name" value="MurB"/>
</dbReference>
<feature type="active site" description="Proton donor" evidence="20">
    <location>
        <position position="228"/>
    </location>
</feature>
<evidence type="ECO:0000256" key="13">
    <source>
        <dbReference type="ARBA" id="ARBA00022960"/>
    </source>
</evidence>
<dbReference type="GO" id="GO:0009252">
    <property type="term" value="P:peptidoglycan biosynthetic process"/>
    <property type="evidence" value="ECO:0007669"/>
    <property type="project" value="UniProtKB-UniRule"/>
</dbReference>
<keyword evidence="11 20" id="KW-0274">FAD</keyword>
<dbReference type="PANTHER" id="PTHR21071">
    <property type="entry name" value="UDP-N-ACETYLENOLPYRUVOYLGLUCOSAMINE REDUCTASE"/>
    <property type="match status" value="1"/>
</dbReference>
<evidence type="ECO:0000256" key="8">
    <source>
        <dbReference type="ARBA" id="ARBA00022490"/>
    </source>
</evidence>
<keyword evidence="14 20" id="KW-0573">Peptidoglycan synthesis</keyword>
<sequence>MQSLRHYHTFAIDVQAKNIVEITAVEQFTQVWSTAKADNQLVLLLGEGSNVLFVQDFNGTVLINRLNGIEHRQDNDFHYLHVAGGENWHHLVQWSLSQGIQGLENLALIPGCAGSAPIQNIGAYGVEFKDICDYVEVLDLNQGEVFRLSHEDCGFAYRHSVFKHQYAEGFVIVAVGLKLAKNWQPVLKYGSLANLDANTVTAQQVFAEVCTIRQAKLPDPKQIGNAGSFFKNPVVTARQFHDLQAEYPTIPNYPQADGFVKLAAGWLIDQCGLKGYQIGGAMVHQQQALVLVNTGNATSSDVIELAHHVRQAVAAKFDVYLSPEVRFIGEHGEINAENVIS</sequence>
<evidence type="ECO:0000256" key="9">
    <source>
        <dbReference type="ARBA" id="ARBA00022618"/>
    </source>
</evidence>
<keyword evidence="8 20" id="KW-0963">Cytoplasm</keyword>
<keyword evidence="12 20" id="KW-0521">NADP</keyword>
<dbReference type="Proteomes" id="UP000295496">
    <property type="component" value="Unassembled WGS sequence"/>
</dbReference>
<keyword evidence="17 20" id="KW-0961">Cell wall biogenesis/degradation</keyword>
<feature type="domain" description="FAD-binding PCMH-type" evidence="21">
    <location>
        <begin position="12"/>
        <end position="182"/>
    </location>
</feature>
<protein>
    <recommendedName>
        <fullName evidence="7 20">UDP-N-acetylenolpyruvoylglucosamine reductase</fullName>
        <ecNumber evidence="6 20">1.3.1.98</ecNumber>
    </recommendedName>
    <alternativeName>
        <fullName evidence="18 20">UDP-N-acetylmuramate dehydrogenase</fullName>
    </alternativeName>
</protein>
<evidence type="ECO:0000256" key="16">
    <source>
        <dbReference type="ARBA" id="ARBA00023306"/>
    </source>
</evidence>
<dbReference type="GO" id="GO:0008762">
    <property type="term" value="F:UDP-N-acetylmuramate dehydrogenase activity"/>
    <property type="evidence" value="ECO:0007669"/>
    <property type="project" value="UniProtKB-UniRule"/>
</dbReference>
<comment type="similarity">
    <text evidence="5 20">Belongs to the MurB family.</text>
</comment>